<evidence type="ECO:0000256" key="1">
    <source>
        <dbReference type="ARBA" id="ARBA00004123"/>
    </source>
</evidence>
<evidence type="ECO:0000256" key="7">
    <source>
        <dbReference type="ARBA" id="ARBA00023242"/>
    </source>
</evidence>
<reference evidence="11 12" key="1">
    <citation type="journal article" date="2013" name="PLoS ONE">
        <title>Predicting the Proteins of Angomonas deanei, Strigomonas culicis and Their Respective Endosymbionts Reveals New Aspects of the Trypanosomatidae Family.</title>
        <authorList>
            <person name="Motta M.C."/>
            <person name="Martins A.C."/>
            <person name="de Souza S.S."/>
            <person name="Catta-Preta C.M."/>
            <person name="Silva R."/>
            <person name="Klein C.C."/>
            <person name="de Almeida L.G."/>
            <person name="de Lima Cunha O."/>
            <person name="Ciapina L.P."/>
            <person name="Brocchi M."/>
            <person name="Colabardini A.C."/>
            <person name="de Araujo Lima B."/>
            <person name="Machado C.R."/>
            <person name="de Almeida Soares C.M."/>
            <person name="Probst C.M."/>
            <person name="de Menezes C.B."/>
            <person name="Thompson C.E."/>
            <person name="Bartholomeu D.C."/>
            <person name="Gradia D.F."/>
            <person name="Pavoni D.P."/>
            <person name="Grisard E.C."/>
            <person name="Fantinatti-Garboggini F."/>
            <person name="Marchini F.K."/>
            <person name="Rodrigues-Luiz G.F."/>
            <person name="Wagner G."/>
            <person name="Goldman G.H."/>
            <person name="Fietto J.L."/>
            <person name="Elias M.C."/>
            <person name="Goldman M.H."/>
            <person name="Sagot M.F."/>
            <person name="Pereira M."/>
            <person name="Stoco P.H."/>
            <person name="de Mendonca-Neto R.P."/>
            <person name="Teixeira S.M."/>
            <person name="Maciel T.E."/>
            <person name="de Oliveira Mendes T.A."/>
            <person name="Urmenyi T.P."/>
            <person name="de Souza W."/>
            <person name="Schenkman S."/>
            <person name="de Vasconcelos A.T."/>
        </authorList>
    </citation>
    <scope>NUCLEOTIDE SEQUENCE [LARGE SCALE GENOMIC DNA]</scope>
</reference>
<feature type="domain" description="Sm" evidence="10">
    <location>
        <begin position="21"/>
        <end position="99"/>
    </location>
</feature>
<dbReference type="GO" id="GO:0005686">
    <property type="term" value="C:U2 snRNP"/>
    <property type="evidence" value="ECO:0007669"/>
    <property type="project" value="UniProtKB-UniRule"/>
</dbReference>
<dbReference type="InterPro" id="IPR027078">
    <property type="entry name" value="snRNP-E"/>
</dbReference>
<dbReference type="Pfam" id="PF01423">
    <property type="entry name" value="LSM"/>
    <property type="match status" value="1"/>
</dbReference>
<dbReference type="EMBL" id="ATMH01004296">
    <property type="protein sequence ID" value="EPY29980.1"/>
    <property type="molecule type" value="Genomic_DNA"/>
</dbReference>
<dbReference type="GO" id="GO:0005681">
    <property type="term" value="C:spliceosomal complex"/>
    <property type="evidence" value="ECO:0007669"/>
    <property type="project" value="UniProtKB-KW"/>
</dbReference>
<evidence type="ECO:0000256" key="8">
    <source>
        <dbReference type="ARBA" id="ARBA00023274"/>
    </source>
</evidence>
<keyword evidence="6 9" id="KW-0508">mRNA splicing</keyword>
<comment type="similarity">
    <text evidence="2 9">Belongs to the snRNP Sm proteins family.</text>
</comment>
<dbReference type="SMART" id="SM00651">
    <property type="entry name" value="Sm"/>
    <property type="match status" value="1"/>
</dbReference>
<dbReference type="GO" id="GO:0000387">
    <property type="term" value="P:spliceosomal snRNP assembly"/>
    <property type="evidence" value="ECO:0007669"/>
    <property type="project" value="UniProtKB-UniRule"/>
</dbReference>
<evidence type="ECO:0000259" key="10">
    <source>
        <dbReference type="SMART" id="SM00651"/>
    </source>
</evidence>
<evidence type="ECO:0000313" key="12">
    <source>
        <dbReference type="Proteomes" id="UP000015354"/>
    </source>
</evidence>
<dbReference type="InterPro" id="IPR001163">
    <property type="entry name" value="Sm_dom_euk/arc"/>
</dbReference>
<protein>
    <recommendedName>
        <fullName evidence="9">Small nuclear ribonucleoprotein E</fullName>
        <shortName evidence="9">snRNP-E</shortName>
    </recommendedName>
    <alternativeName>
        <fullName evidence="9">Sm protein E</fullName>
    </alternativeName>
</protein>
<dbReference type="GO" id="GO:0046540">
    <property type="term" value="C:U4/U6 x U5 tri-snRNP complex"/>
    <property type="evidence" value="ECO:0007669"/>
    <property type="project" value="UniProtKB-UniRule"/>
</dbReference>
<sequence>MATTAPIATKQMVNPSRVIFNYMKEKQRVCVWLVHDAHTRYEGDLVGYDEFMNVVLDHACEINLKKRQRAAGEGPAAAAPQQPLGKILLKGDTVGLIHPIGV</sequence>
<comment type="caution">
    <text evidence="11">The sequence shown here is derived from an EMBL/GenBank/DDBJ whole genome shotgun (WGS) entry which is preliminary data.</text>
</comment>
<dbReference type="GO" id="GO:0005682">
    <property type="term" value="C:U5 snRNP"/>
    <property type="evidence" value="ECO:0007669"/>
    <property type="project" value="UniProtKB-UniRule"/>
</dbReference>
<dbReference type="GO" id="GO:0005687">
    <property type="term" value="C:U4 snRNP"/>
    <property type="evidence" value="ECO:0007669"/>
    <property type="project" value="UniProtKB-UniRule"/>
</dbReference>
<evidence type="ECO:0000313" key="11">
    <source>
        <dbReference type="EMBL" id="EPY29980.1"/>
    </source>
</evidence>
<evidence type="ECO:0000256" key="5">
    <source>
        <dbReference type="ARBA" id="ARBA00022884"/>
    </source>
</evidence>
<dbReference type="CDD" id="cd01718">
    <property type="entry name" value="Sm_E"/>
    <property type="match status" value="1"/>
</dbReference>
<accession>S9W2C1</accession>
<name>S9W2C1_9TRYP</name>
<evidence type="ECO:0000256" key="6">
    <source>
        <dbReference type="ARBA" id="ARBA00023187"/>
    </source>
</evidence>
<dbReference type="Proteomes" id="UP000015354">
    <property type="component" value="Unassembled WGS sequence"/>
</dbReference>
<keyword evidence="5 9" id="KW-0694">RNA-binding</keyword>
<dbReference type="SUPFAM" id="SSF50182">
    <property type="entry name" value="Sm-like ribonucleoproteins"/>
    <property type="match status" value="1"/>
</dbReference>
<comment type="function">
    <text evidence="9">Plays a role in pre-mRNA splicing as a core component of the spliceosomal U1, U2, U4 and U5 small nuclear ribonucleoproteins (snRNPs), the building blocks of the spliceosome.</text>
</comment>
<dbReference type="InterPro" id="IPR010920">
    <property type="entry name" value="LSM_dom_sf"/>
</dbReference>
<comment type="subcellular location">
    <subcellularLocation>
        <location evidence="1 9">Nucleus</location>
    </subcellularLocation>
</comment>
<proteinExistence type="inferred from homology"/>
<dbReference type="Gene3D" id="2.30.30.100">
    <property type="match status" value="1"/>
</dbReference>
<evidence type="ECO:0000256" key="9">
    <source>
        <dbReference type="RuleBase" id="RU365053"/>
    </source>
</evidence>
<keyword evidence="4 9" id="KW-0747">Spliceosome</keyword>
<keyword evidence="3 9" id="KW-0507">mRNA processing</keyword>
<dbReference type="GO" id="GO:0003723">
    <property type="term" value="F:RNA binding"/>
    <property type="evidence" value="ECO:0007669"/>
    <property type="project" value="UniProtKB-KW"/>
</dbReference>
<dbReference type="PANTHER" id="PTHR11193">
    <property type="entry name" value="SMALL NUCLEAR RIBONUCLEOPROTEIN E"/>
    <property type="match status" value="1"/>
</dbReference>
<keyword evidence="8 9" id="KW-0687">Ribonucleoprotein</keyword>
<evidence type="ECO:0000256" key="3">
    <source>
        <dbReference type="ARBA" id="ARBA00022664"/>
    </source>
</evidence>
<organism evidence="11 12">
    <name type="scientific">Strigomonas culicis</name>
    <dbReference type="NCBI Taxonomy" id="28005"/>
    <lineage>
        <taxon>Eukaryota</taxon>
        <taxon>Discoba</taxon>
        <taxon>Euglenozoa</taxon>
        <taxon>Kinetoplastea</taxon>
        <taxon>Metakinetoplastina</taxon>
        <taxon>Trypanosomatida</taxon>
        <taxon>Trypanosomatidae</taxon>
        <taxon>Strigomonadinae</taxon>
        <taxon>Strigomonas</taxon>
    </lineage>
</organism>
<keyword evidence="12" id="KW-1185">Reference proteome</keyword>
<evidence type="ECO:0000256" key="2">
    <source>
        <dbReference type="ARBA" id="ARBA00006850"/>
    </source>
</evidence>
<dbReference type="GO" id="GO:0005685">
    <property type="term" value="C:U1 snRNP"/>
    <property type="evidence" value="ECO:0007669"/>
    <property type="project" value="UniProtKB-UniRule"/>
</dbReference>
<evidence type="ECO:0000256" key="4">
    <source>
        <dbReference type="ARBA" id="ARBA00022728"/>
    </source>
</evidence>
<keyword evidence="7 9" id="KW-0539">Nucleus</keyword>
<dbReference type="OrthoDB" id="25620at2759"/>
<dbReference type="AlphaFoldDB" id="S9W2C1"/>
<gene>
    <name evidence="11" type="ORF">STCU_04296</name>
</gene>